<comment type="caution">
    <text evidence="1">The sequence shown here is derived from an EMBL/GenBank/DDBJ whole genome shotgun (WGS) entry which is preliminary data.</text>
</comment>
<reference evidence="1" key="1">
    <citation type="journal article" date="2014" name="Int. J. Syst. Evol. Microbiol.">
        <title>Complete genome sequence of Corynebacterium casei LMG S-19264T (=DSM 44701T), isolated from a smear-ripened cheese.</title>
        <authorList>
            <consortium name="US DOE Joint Genome Institute (JGI-PGF)"/>
            <person name="Walter F."/>
            <person name="Albersmeier A."/>
            <person name="Kalinowski J."/>
            <person name="Ruckert C."/>
        </authorList>
    </citation>
    <scope>NUCLEOTIDE SEQUENCE</scope>
    <source>
        <strain evidence="1">VKM Ac-1321</strain>
    </source>
</reference>
<reference evidence="1" key="2">
    <citation type="submission" date="2023-01" db="EMBL/GenBank/DDBJ databases">
        <authorList>
            <person name="Sun Q."/>
            <person name="Evtushenko L."/>
        </authorList>
    </citation>
    <scope>NUCLEOTIDE SEQUENCE</scope>
    <source>
        <strain evidence="1">VKM Ac-1321</strain>
    </source>
</reference>
<keyword evidence="2" id="KW-1185">Reference proteome</keyword>
<dbReference type="EMBL" id="BSFP01000065">
    <property type="protein sequence ID" value="GLL05919.1"/>
    <property type="molecule type" value="Genomic_DNA"/>
</dbReference>
<dbReference type="AlphaFoldDB" id="A0A9W6KUX8"/>
<evidence type="ECO:0000313" key="1">
    <source>
        <dbReference type="EMBL" id="GLL05919.1"/>
    </source>
</evidence>
<organism evidence="1 2">
    <name type="scientific">Dactylosporangium matsuzakiense</name>
    <dbReference type="NCBI Taxonomy" id="53360"/>
    <lineage>
        <taxon>Bacteria</taxon>
        <taxon>Bacillati</taxon>
        <taxon>Actinomycetota</taxon>
        <taxon>Actinomycetes</taxon>
        <taxon>Micromonosporales</taxon>
        <taxon>Micromonosporaceae</taxon>
        <taxon>Dactylosporangium</taxon>
    </lineage>
</organism>
<dbReference type="Proteomes" id="UP001143480">
    <property type="component" value="Unassembled WGS sequence"/>
</dbReference>
<sequence>MAVRSALVPAWVFFGGGFRRVQAAAVGQYCLLDGLAEVGPQVVAVGDLDRVRGAGSGADGIVPAAVAAGDAHARMPAQPVGEGVRAAVGQHVDRSVRGHIEQDCRVVLAFLDREVVDAEHLRRLHGAVWDAADDP</sequence>
<accession>A0A9W6KUX8</accession>
<name>A0A9W6KUX8_9ACTN</name>
<proteinExistence type="predicted"/>
<gene>
    <name evidence="1" type="ORF">GCM10017581_076670</name>
</gene>
<protein>
    <submittedName>
        <fullName evidence="1">Uncharacterized protein</fullName>
    </submittedName>
</protein>
<evidence type="ECO:0000313" key="2">
    <source>
        <dbReference type="Proteomes" id="UP001143480"/>
    </source>
</evidence>